<comment type="caution">
    <text evidence="2">The sequence shown here is derived from an EMBL/GenBank/DDBJ whole genome shotgun (WGS) entry which is preliminary data.</text>
</comment>
<dbReference type="GO" id="GO:0046166">
    <property type="term" value="P:glyceraldehyde-3-phosphate biosynthetic process"/>
    <property type="evidence" value="ECO:0007669"/>
    <property type="project" value="TreeGrafter"/>
</dbReference>
<dbReference type="PANTHER" id="PTHR21139">
    <property type="entry name" value="TRIOSEPHOSPHATE ISOMERASE"/>
    <property type="match status" value="1"/>
</dbReference>
<name>A0A645F5D4_9ZZZZ</name>
<dbReference type="Gene3D" id="3.20.20.70">
    <property type="entry name" value="Aldolase class I"/>
    <property type="match status" value="1"/>
</dbReference>
<protein>
    <submittedName>
        <fullName evidence="2">Triosephosphate isomerase</fullName>
        <ecNumber evidence="2">5.3.1.1</ecNumber>
    </submittedName>
</protein>
<keyword evidence="1 2" id="KW-0413">Isomerase</keyword>
<dbReference type="GO" id="GO:0004807">
    <property type="term" value="F:triose-phosphate isomerase activity"/>
    <property type="evidence" value="ECO:0007669"/>
    <property type="project" value="UniProtKB-EC"/>
</dbReference>
<evidence type="ECO:0000256" key="1">
    <source>
        <dbReference type="ARBA" id="ARBA00023235"/>
    </source>
</evidence>
<dbReference type="PANTHER" id="PTHR21139:SF42">
    <property type="entry name" value="TRIOSEPHOSPHATE ISOMERASE"/>
    <property type="match status" value="1"/>
</dbReference>
<dbReference type="EC" id="5.3.1.1" evidence="2"/>
<reference evidence="2" key="1">
    <citation type="submission" date="2019-08" db="EMBL/GenBank/DDBJ databases">
        <authorList>
            <person name="Kucharzyk K."/>
            <person name="Murdoch R.W."/>
            <person name="Higgins S."/>
            <person name="Loffler F."/>
        </authorList>
    </citation>
    <scope>NUCLEOTIDE SEQUENCE</scope>
</reference>
<dbReference type="AlphaFoldDB" id="A0A645F5D4"/>
<organism evidence="2">
    <name type="scientific">bioreactor metagenome</name>
    <dbReference type="NCBI Taxonomy" id="1076179"/>
    <lineage>
        <taxon>unclassified sequences</taxon>
        <taxon>metagenomes</taxon>
        <taxon>ecological metagenomes</taxon>
    </lineage>
</organism>
<evidence type="ECO:0000313" key="2">
    <source>
        <dbReference type="EMBL" id="MPN07763.1"/>
    </source>
</evidence>
<dbReference type="Pfam" id="PF00121">
    <property type="entry name" value="TIM"/>
    <property type="match status" value="1"/>
</dbReference>
<gene>
    <name evidence="2" type="primary">tpiA_32</name>
    <name evidence="2" type="ORF">SDC9_155035</name>
</gene>
<accession>A0A645F5D4</accession>
<proteinExistence type="predicted"/>
<dbReference type="GO" id="GO:0006094">
    <property type="term" value="P:gluconeogenesis"/>
    <property type="evidence" value="ECO:0007669"/>
    <property type="project" value="TreeGrafter"/>
</dbReference>
<sequence length="168" mass="18159">MIADICCEYVIVGHSERRTMFGDNEVAVAKKVAATFRNGMKPLLCVGENAKERTEGKTARKISMQINNAFKGLQAEQAKEVVVAYEPLWAIGSGQAATAKDAQEVCHLIREKLTTMFGEKISRQVRILYGGSVNEKNSGTFKISGIDGVLVGGASLNAQAFSAIVRSF</sequence>
<dbReference type="SUPFAM" id="SSF51351">
    <property type="entry name" value="Triosephosphate isomerase (TIM)"/>
    <property type="match status" value="1"/>
</dbReference>
<dbReference type="GO" id="GO:0019563">
    <property type="term" value="P:glycerol catabolic process"/>
    <property type="evidence" value="ECO:0007669"/>
    <property type="project" value="TreeGrafter"/>
</dbReference>
<dbReference type="CDD" id="cd00311">
    <property type="entry name" value="TIM"/>
    <property type="match status" value="1"/>
</dbReference>
<dbReference type="InterPro" id="IPR020861">
    <property type="entry name" value="Triosephosphate_isomerase_AS"/>
</dbReference>
<dbReference type="PROSITE" id="PS00171">
    <property type="entry name" value="TIM_1"/>
    <property type="match status" value="1"/>
</dbReference>
<dbReference type="GO" id="GO:0006096">
    <property type="term" value="P:glycolytic process"/>
    <property type="evidence" value="ECO:0007669"/>
    <property type="project" value="TreeGrafter"/>
</dbReference>
<dbReference type="PROSITE" id="PS51440">
    <property type="entry name" value="TIM_2"/>
    <property type="match status" value="1"/>
</dbReference>
<dbReference type="GO" id="GO:0005829">
    <property type="term" value="C:cytosol"/>
    <property type="evidence" value="ECO:0007669"/>
    <property type="project" value="TreeGrafter"/>
</dbReference>
<dbReference type="InterPro" id="IPR013785">
    <property type="entry name" value="Aldolase_TIM"/>
</dbReference>
<dbReference type="EMBL" id="VSSQ01053764">
    <property type="protein sequence ID" value="MPN07763.1"/>
    <property type="molecule type" value="Genomic_DNA"/>
</dbReference>
<dbReference type="InterPro" id="IPR035990">
    <property type="entry name" value="TIM_sf"/>
</dbReference>
<dbReference type="InterPro" id="IPR000652">
    <property type="entry name" value="Triosephosphate_isomerase"/>
</dbReference>